<feature type="active site" evidence="11">
    <location>
        <position position="429"/>
    </location>
</feature>
<keyword evidence="10 13" id="KW-0865">Zymogen</keyword>
<dbReference type="PANTHER" id="PTHR33478:SF1">
    <property type="entry name" value="EXTRACELLULAR METALLOPROTEINASE MEP"/>
    <property type="match status" value="1"/>
</dbReference>
<dbReference type="Pfam" id="PF07504">
    <property type="entry name" value="FTP"/>
    <property type="match status" value="1"/>
</dbReference>
<keyword evidence="8 12" id="KW-0862">Zinc</keyword>
<dbReference type="GO" id="GO:0004222">
    <property type="term" value="F:metalloendopeptidase activity"/>
    <property type="evidence" value="ECO:0007669"/>
    <property type="project" value="InterPro"/>
</dbReference>
<evidence type="ECO:0000256" key="7">
    <source>
        <dbReference type="ARBA" id="ARBA00022801"/>
    </source>
</evidence>
<feature type="binding site" evidence="12">
    <location>
        <position position="428"/>
    </location>
    <ligand>
        <name>Zn(2+)</name>
        <dbReference type="ChEBI" id="CHEBI:29105"/>
        <note>catalytic</note>
    </ligand>
</feature>
<dbReference type="Proteomes" id="UP000799429">
    <property type="component" value="Unassembled WGS sequence"/>
</dbReference>
<dbReference type="Gene3D" id="1.10.390.10">
    <property type="entry name" value="Neutral Protease Domain 2"/>
    <property type="match status" value="1"/>
</dbReference>
<evidence type="ECO:0000256" key="5">
    <source>
        <dbReference type="ARBA" id="ARBA00022723"/>
    </source>
</evidence>
<reference evidence="15" key="1">
    <citation type="journal article" date="2020" name="Stud. Mycol.">
        <title>101 Dothideomycetes genomes: a test case for predicting lifestyles and emergence of pathogens.</title>
        <authorList>
            <person name="Haridas S."/>
            <person name="Albert R."/>
            <person name="Binder M."/>
            <person name="Bloem J."/>
            <person name="Labutti K."/>
            <person name="Salamov A."/>
            <person name="Andreopoulos B."/>
            <person name="Baker S."/>
            <person name="Barry K."/>
            <person name="Bills G."/>
            <person name="Bluhm B."/>
            <person name="Cannon C."/>
            <person name="Castanera R."/>
            <person name="Culley D."/>
            <person name="Daum C."/>
            <person name="Ezra D."/>
            <person name="Gonzalez J."/>
            <person name="Henrissat B."/>
            <person name="Kuo A."/>
            <person name="Liang C."/>
            <person name="Lipzen A."/>
            <person name="Lutzoni F."/>
            <person name="Magnuson J."/>
            <person name="Mondo S."/>
            <person name="Nolan M."/>
            <person name="Ohm R."/>
            <person name="Pangilinan J."/>
            <person name="Park H.-J."/>
            <person name="Ramirez L."/>
            <person name="Alfaro M."/>
            <person name="Sun H."/>
            <person name="Tritt A."/>
            <person name="Yoshinaga Y."/>
            <person name="Zwiers L.-H."/>
            <person name="Turgeon B."/>
            <person name="Goodwin S."/>
            <person name="Spatafora J."/>
            <person name="Crous P."/>
            <person name="Grigoriev I."/>
        </authorList>
    </citation>
    <scope>NUCLEOTIDE SEQUENCE</scope>
    <source>
        <strain evidence="15">CBS 101060</strain>
    </source>
</reference>
<evidence type="ECO:0000256" key="3">
    <source>
        <dbReference type="ARBA" id="ARBA00022525"/>
    </source>
</evidence>
<evidence type="ECO:0000256" key="2">
    <source>
        <dbReference type="ARBA" id="ARBA00006006"/>
    </source>
</evidence>
<dbReference type="InterPro" id="IPR001842">
    <property type="entry name" value="Peptidase_M36"/>
</dbReference>
<dbReference type="GO" id="GO:0006508">
    <property type="term" value="P:proteolysis"/>
    <property type="evidence" value="ECO:0007669"/>
    <property type="project" value="UniProtKB-KW"/>
</dbReference>
<dbReference type="InterPro" id="IPR027268">
    <property type="entry name" value="Peptidase_M4/M1_CTD_sf"/>
</dbReference>
<comment type="subcellular location">
    <subcellularLocation>
        <location evidence="1 13">Secreted</location>
    </subcellularLocation>
</comment>
<keyword evidence="6 13" id="KW-0732">Signal</keyword>
<accession>A0A9P4VSD5</accession>
<dbReference type="EMBL" id="MU006094">
    <property type="protein sequence ID" value="KAF2839742.1"/>
    <property type="molecule type" value="Genomic_DNA"/>
</dbReference>
<organism evidence="15 16">
    <name type="scientific">Patellaria atrata CBS 101060</name>
    <dbReference type="NCBI Taxonomy" id="1346257"/>
    <lineage>
        <taxon>Eukaryota</taxon>
        <taxon>Fungi</taxon>
        <taxon>Dikarya</taxon>
        <taxon>Ascomycota</taxon>
        <taxon>Pezizomycotina</taxon>
        <taxon>Dothideomycetes</taxon>
        <taxon>Dothideomycetes incertae sedis</taxon>
        <taxon>Patellariales</taxon>
        <taxon>Patellariaceae</taxon>
        <taxon>Patellaria</taxon>
    </lineage>
</organism>
<sequence>MLSVVLISLASLALPARGHPVTDTSHSLARRVVDLDAFRLISTSEYSNSTEVSADPSFSLFRRADPAETATELVKTTVPGATFRLVNDFWTGDNGVTHLNFKQTVHDLDIDNADFNVNIDKNGEVFSFGNSFYTGPIPEDTSLLKRDAIDPVDALQGAVGVLQLPVKANSASAEPTDGTETYTISGSTGAVKAPEARLMYLQTLENTLVLTWRVETDILSNWLLSYVDAKDSGKVHAVVDYSADATYQVFPWGINDPTEGDRVVLTDPWDSTASEFGWQSTGSETYTVTRGNNGIAQTNPSGGSSYLNNFRPSSPNQDYEYPLSLTSGGPASYANASVTQLFYTANMYHDLLYELGFTEKAGNFEMNNNGQGGAGNDMVILNSQDGSGTNNANFAAPPDGQNGRMRMYIWTTATPNRDCAYEAGVVIHEYTHGLSQRLTGGPANSNCLNSLEAGGMGEGWGDFMATAIRLKPSDTRTKDYPMGAWVNNNPGGIRLYPYSTSLTTNPHTYTDVNKITKVHPIGTVWATMLYEVLWNLIDKHGKNDNARPTFSNGVPTDGKFLTMKLLVDALALQPCNPNFVSARDAFLDADKALTGGMNSCEIWRGFAKRGLGTGARYSSTSRTASTAVPAGC</sequence>
<keyword evidence="4 13" id="KW-0645">Protease</keyword>
<feature type="signal peptide" evidence="13">
    <location>
        <begin position="1"/>
        <end position="18"/>
    </location>
</feature>
<gene>
    <name evidence="15" type="ORF">M501DRAFT_932649</name>
</gene>
<keyword evidence="3 13" id="KW-0964">Secreted</keyword>
<feature type="binding site" evidence="12">
    <location>
        <position position="432"/>
    </location>
    <ligand>
        <name>Zn(2+)</name>
        <dbReference type="ChEBI" id="CHEBI:29105"/>
        <note>catalytic</note>
    </ligand>
</feature>
<feature type="binding site" evidence="12">
    <location>
        <position position="244"/>
    </location>
    <ligand>
        <name>Zn(2+)</name>
        <dbReference type="ChEBI" id="CHEBI:29105"/>
        <note>catalytic</note>
    </ligand>
</feature>
<evidence type="ECO:0000256" key="8">
    <source>
        <dbReference type="ARBA" id="ARBA00022833"/>
    </source>
</evidence>
<evidence type="ECO:0000256" key="6">
    <source>
        <dbReference type="ARBA" id="ARBA00022729"/>
    </source>
</evidence>
<name>A0A9P4VSD5_9PEZI</name>
<dbReference type="Gene3D" id="3.10.170.10">
    <property type="match status" value="1"/>
</dbReference>
<dbReference type="GO" id="GO:0008270">
    <property type="term" value="F:zinc ion binding"/>
    <property type="evidence" value="ECO:0007669"/>
    <property type="project" value="InterPro"/>
</dbReference>
<dbReference type="InterPro" id="IPR050371">
    <property type="entry name" value="Fungal_virulence_M36"/>
</dbReference>
<dbReference type="Pfam" id="PF02128">
    <property type="entry name" value="Peptidase_M36"/>
    <property type="match status" value="1"/>
</dbReference>
<keyword evidence="5 12" id="KW-0479">Metal-binding</keyword>
<evidence type="ECO:0000259" key="14">
    <source>
        <dbReference type="Pfam" id="PF07504"/>
    </source>
</evidence>
<protein>
    <recommendedName>
        <fullName evidence="13">Extracellular metalloproteinase</fullName>
        <ecNumber evidence="13">3.4.24.-</ecNumber>
    </recommendedName>
    <alternativeName>
        <fullName evidence="13">Fungalysin</fullName>
    </alternativeName>
</protein>
<dbReference type="EC" id="3.4.24.-" evidence="13"/>
<dbReference type="PANTHER" id="PTHR33478">
    <property type="entry name" value="EXTRACELLULAR METALLOPROTEINASE MEP"/>
    <property type="match status" value="1"/>
</dbReference>
<proteinExistence type="inferred from homology"/>
<evidence type="ECO:0000313" key="16">
    <source>
        <dbReference type="Proteomes" id="UP000799429"/>
    </source>
</evidence>
<keyword evidence="7 13" id="KW-0378">Hydrolase</keyword>
<dbReference type="CDD" id="cd09596">
    <property type="entry name" value="M36"/>
    <property type="match status" value="1"/>
</dbReference>
<dbReference type="GO" id="GO:0005576">
    <property type="term" value="C:extracellular region"/>
    <property type="evidence" value="ECO:0007669"/>
    <property type="project" value="UniProtKB-SubCell"/>
</dbReference>
<dbReference type="SUPFAM" id="SSF55486">
    <property type="entry name" value="Metalloproteases ('zincins'), catalytic domain"/>
    <property type="match status" value="1"/>
</dbReference>
<evidence type="ECO:0000256" key="1">
    <source>
        <dbReference type="ARBA" id="ARBA00004613"/>
    </source>
</evidence>
<evidence type="ECO:0000313" key="15">
    <source>
        <dbReference type="EMBL" id="KAF2839742.1"/>
    </source>
</evidence>
<keyword evidence="9 13" id="KW-0482">Metalloprotease</keyword>
<dbReference type="PRINTS" id="PR00999">
    <property type="entry name" value="FUNGALYSIN"/>
</dbReference>
<dbReference type="InterPro" id="IPR011096">
    <property type="entry name" value="FTP_domain"/>
</dbReference>
<evidence type="ECO:0000256" key="12">
    <source>
        <dbReference type="PIRSR" id="PIRSR601842-2"/>
    </source>
</evidence>
<dbReference type="OrthoDB" id="3227768at2759"/>
<feature type="chain" id="PRO_5040529341" description="Extracellular metalloproteinase" evidence="13">
    <location>
        <begin position="19"/>
        <end position="632"/>
    </location>
</feature>
<dbReference type="AlphaFoldDB" id="A0A9P4VSD5"/>
<feature type="binding site" evidence="12">
    <location>
        <position position="458"/>
    </location>
    <ligand>
        <name>Zn(2+)</name>
        <dbReference type="ChEBI" id="CHEBI:29105"/>
        <note>catalytic</note>
    </ligand>
</feature>
<evidence type="ECO:0000256" key="4">
    <source>
        <dbReference type="ARBA" id="ARBA00022670"/>
    </source>
</evidence>
<comment type="caution">
    <text evidence="15">The sequence shown here is derived from an EMBL/GenBank/DDBJ whole genome shotgun (WGS) entry which is preliminary data.</text>
</comment>
<evidence type="ECO:0000256" key="13">
    <source>
        <dbReference type="RuleBase" id="RU364017"/>
    </source>
</evidence>
<feature type="domain" description="FTP" evidence="14">
    <location>
        <begin position="81"/>
        <end position="132"/>
    </location>
</feature>
<evidence type="ECO:0000256" key="10">
    <source>
        <dbReference type="ARBA" id="ARBA00023145"/>
    </source>
</evidence>
<comment type="similarity">
    <text evidence="2 13">Belongs to the peptidase M36 family.</text>
</comment>
<evidence type="ECO:0000256" key="11">
    <source>
        <dbReference type="PIRSR" id="PIRSR601842-1"/>
    </source>
</evidence>
<comment type="cofactor">
    <cofactor evidence="12">
        <name>Zn(2+)</name>
        <dbReference type="ChEBI" id="CHEBI:29105"/>
    </cofactor>
    <text evidence="12">Binds 1 zinc ion per subunit.</text>
</comment>
<evidence type="ECO:0000256" key="9">
    <source>
        <dbReference type="ARBA" id="ARBA00023049"/>
    </source>
</evidence>
<keyword evidence="16" id="KW-1185">Reference proteome</keyword>